<reference evidence="1 2" key="1">
    <citation type="submission" date="2019-02" db="EMBL/GenBank/DDBJ databases">
        <title>Deep-cultivation of Planctomycetes and their phenomic and genomic characterization uncovers novel biology.</title>
        <authorList>
            <person name="Wiegand S."/>
            <person name="Jogler M."/>
            <person name="Boedeker C."/>
            <person name="Pinto D."/>
            <person name="Vollmers J."/>
            <person name="Rivas-Marin E."/>
            <person name="Kohn T."/>
            <person name="Peeters S.H."/>
            <person name="Heuer A."/>
            <person name="Rast P."/>
            <person name="Oberbeckmann S."/>
            <person name="Bunk B."/>
            <person name="Jeske O."/>
            <person name="Meyerdierks A."/>
            <person name="Storesund J.E."/>
            <person name="Kallscheuer N."/>
            <person name="Luecker S."/>
            <person name="Lage O.M."/>
            <person name="Pohl T."/>
            <person name="Merkel B.J."/>
            <person name="Hornburger P."/>
            <person name="Mueller R.-W."/>
            <person name="Bruemmer F."/>
            <person name="Labrenz M."/>
            <person name="Spormann A.M."/>
            <person name="Op Den Camp H."/>
            <person name="Overmann J."/>
            <person name="Amann R."/>
            <person name="Jetten M.S.M."/>
            <person name="Mascher T."/>
            <person name="Medema M.H."/>
            <person name="Devos D.P."/>
            <person name="Kaster A.-K."/>
            <person name="Ovreas L."/>
            <person name="Rohde M."/>
            <person name="Galperin M.Y."/>
            <person name="Jogler C."/>
        </authorList>
    </citation>
    <scope>NUCLEOTIDE SEQUENCE [LARGE SCALE GENOMIC DNA]</scope>
    <source>
        <strain evidence="1 2">KOR34</strain>
    </source>
</reference>
<dbReference type="RefSeq" id="WP_146563816.1">
    <property type="nucleotide sequence ID" value="NZ_SIHJ01000001.1"/>
</dbReference>
<accession>A0A5C5VDM3</accession>
<sequence length="220" mass="23144">MWQLGQDEAVFTGSELSLSLAPSDPVAGGRLAFNGAASVADPLWSWAPVGHVAPKLSEAYTRGADLVLLYGPGEGFPFHTDAYWRCESSSDALVVSLTLSVRTHKLDTHPVFEVGSTLNAPGLTELSDGGIVGRLAAAADGGWSLIETPYPGDMNPLPPSPGTDAEGAVGTRWRLFDLFMEKGVIRRSRISLAITPSELTADAALALACRLRAEPVALST</sequence>
<dbReference type="EMBL" id="SIHJ01000001">
    <property type="protein sequence ID" value="TWT36698.1"/>
    <property type="molecule type" value="Genomic_DNA"/>
</dbReference>
<name>A0A5C5VDM3_9BACT</name>
<gene>
    <name evidence="1" type="ORF">KOR34_16380</name>
</gene>
<evidence type="ECO:0000313" key="2">
    <source>
        <dbReference type="Proteomes" id="UP000316714"/>
    </source>
</evidence>
<dbReference type="Proteomes" id="UP000316714">
    <property type="component" value="Unassembled WGS sequence"/>
</dbReference>
<evidence type="ECO:0000313" key="1">
    <source>
        <dbReference type="EMBL" id="TWT36698.1"/>
    </source>
</evidence>
<organism evidence="1 2">
    <name type="scientific">Posidoniimonas corsicana</name>
    <dbReference type="NCBI Taxonomy" id="1938618"/>
    <lineage>
        <taxon>Bacteria</taxon>
        <taxon>Pseudomonadati</taxon>
        <taxon>Planctomycetota</taxon>
        <taxon>Planctomycetia</taxon>
        <taxon>Pirellulales</taxon>
        <taxon>Lacipirellulaceae</taxon>
        <taxon>Posidoniimonas</taxon>
    </lineage>
</organism>
<dbReference type="AlphaFoldDB" id="A0A5C5VDM3"/>
<protein>
    <submittedName>
        <fullName evidence="1">Uncharacterized protein</fullName>
    </submittedName>
</protein>
<comment type="caution">
    <text evidence="1">The sequence shown here is derived from an EMBL/GenBank/DDBJ whole genome shotgun (WGS) entry which is preliminary data.</text>
</comment>
<proteinExistence type="predicted"/>
<keyword evidence="2" id="KW-1185">Reference proteome</keyword>
<dbReference type="OrthoDB" id="261242at2"/>